<protein>
    <submittedName>
        <fullName evidence="1">Uncharacterized protein</fullName>
    </submittedName>
</protein>
<dbReference type="EMBL" id="LR798253">
    <property type="protein sequence ID" value="CAB5217645.1"/>
    <property type="molecule type" value="Genomic_DNA"/>
</dbReference>
<gene>
    <name evidence="1" type="ORF">UFOVP205_1</name>
</gene>
<evidence type="ECO:0000313" key="1">
    <source>
        <dbReference type="EMBL" id="CAB5217645.1"/>
    </source>
</evidence>
<feature type="non-terminal residue" evidence="1">
    <location>
        <position position="356"/>
    </location>
</feature>
<proteinExistence type="predicted"/>
<reference evidence="1" key="1">
    <citation type="submission" date="2020-05" db="EMBL/GenBank/DDBJ databases">
        <authorList>
            <person name="Chiriac C."/>
            <person name="Salcher M."/>
            <person name="Ghai R."/>
            <person name="Kavagutti S V."/>
        </authorList>
    </citation>
    <scope>NUCLEOTIDE SEQUENCE</scope>
</reference>
<name>A0A6J7WLY4_9CAUD</name>
<organism evidence="1">
    <name type="scientific">uncultured Caudovirales phage</name>
    <dbReference type="NCBI Taxonomy" id="2100421"/>
    <lineage>
        <taxon>Viruses</taxon>
        <taxon>Duplodnaviria</taxon>
        <taxon>Heunggongvirae</taxon>
        <taxon>Uroviricota</taxon>
        <taxon>Caudoviricetes</taxon>
        <taxon>Peduoviridae</taxon>
        <taxon>Maltschvirus</taxon>
        <taxon>Maltschvirus maltsch</taxon>
    </lineage>
</organism>
<accession>A0A6J7WLY4</accession>
<sequence length="356" mass="35155">MANEAAKTQTINIVPVQGIFQPEPTFALISLIGPAGTPFYPIIDPNESGLNITSSTINSTTIGATTPSTGVFTNISTTTGQVTTTPSANTDIANKFYVDTVAQGLGPKAACAAATLTSITLSGLQSIDSYTTLAGDRVLVKSQSTSSENGIYIASASAWTRSTDMDVWSEVPGAYTVILNGGQANTGWVCTATATGTIGVTAMPWVQFSGTNTYFAGTGLTLAANTFSITNTGVTAASVGSASKTLTATVNAQGQLTALADTNIAISNSQVSGLGTMSTQNANSVAITGGSIDGTAIGGSTAAAVTGTIVTANSYFSGAGTNLTGTASGLSIGGNAATATSAGSVTNSLTINSGGA</sequence>